<dbReference type="InterPro" id="IPR044855">
    <property type="entry name" value="CoA-Trfase_III_dom3_sf"/>
</dbReference>
<evidence type="ECO:0000313" key="2">
    <source>
        <dbReference type="EMBL" id="MBP0443516.1"/>
    </source>
</evidence>
<dbReference type="EMBL" id="JAGIZB010000001">
    <property type="protein sequence ID" value="MBP0443516.1"/>
    <property type="molecule type" value="Genomic_DNA"/>
</dbReference>
<gene>
    <name evidence="2" type="ORF">J8J14_01880</name>
</gene>
<name>A0ABS4A9H1_9PROT</name>
<dbReference type="Proteomes" id="UP000681594">
    <property type="component" value="Unassembled WGS sequence"/>
</dbReference>
<keyword evidence="1 2" id="KW-0808">Transferase</keyword>
<dbReference type="InterPro" id="IPR023606">
    <property type="entry name" value="CoA-Trfase_III_dom_1_sf"/>
</dbReference>
<dbReference type="PANTHER" id="PTHR48207:SF3">
    <property type="entry name" value="SUCCINATE--HYDROXYMETHYLGLUTARATE COA-TRANSFERASE"/>
    <property type="match status" value="1"/>
</dbReference>
<proteinExistence type="predicted"/>
<dbReference type="InterPro" id="IPR003673">
    <property type="entry name" value="CoA-Trfase_fam_III"/>
</dbReference>
<accession>A0ABS4A9H1</accession>
<organism evidence="2 3">
    <name type="scientific">Pararoseomonas baculiformis</name>
    <dbReference type="NCBI Taxonomy" id="2820812"/>
    <lineage>
        <taxon>Bacteria</taxon>
        <taxon>Pseudomonadati</taxon>
        <taxon>Pseudomonadota</taxon>
        <taxon>Alphaproteobacteria</taxon>
        <taxon>Acetobacterales</taxon>
        <taxon>Acetobacteraceae</taxon>
        <taxon>Pararoseomonas</taxon>
    </lineage>
</organism>
<protein>
    <submittedName>
        <fullName evidence="2">CoA transferase</fullName>
    </submittedName>
</protein>
<dbReference type="PANTHER" id="PTHR48207">
    <property type="entry name" value="SUCCINATE--HYDROXYMETHYLGLUTARATE COA-TRANSFERASE"/>
    <property type="match status" value="1"/>
</dbReference>
<evidence type="ECO:0000256" key="1">
    <source>
        <dbReference type="ARBA" id="ARBA00022679"/>
    </source>
</evidence>
<keyword evidence="3" id="KW-1185">Reference proteome</keyword>
<dbReference type="InterPro" id="IPR050483">
    <property type="entry name" value="CoA-transferase_III_domain"/>
</dbReference>
<sequence>MSGPLAGLRVIEVGVAMAGPFCAMTLGDFGAEVVKIERVGAGDDSRSWPPHFSGAMGYYFGSANRNKRSVALDLKSAEGAAVARRLIAGADILVDNYRIGALARAGLDWESLQAENPRLIYCSISGFGASGPRAAEPANDLFMQAYAGGMSITGEEGGGPVKMGMSVADIGAGMLGTIGVMMALEARHRTGRGQRVDTSLLEGQMSMLAHFVTRYFASGEVPGPSGSGALTSPTYRAFKAADDWIVISAFNQRMWRGLCAALERPEWVDDPRFSDAARRVANRAELIGLIGGVVATKPVAQWEVLLKANEVPCCPINRLDKVVAEEQVAAREMVAEIDLPGLGAMRMAGLPVKLSETPAAIALPPPRLGQHTAEVMRAVGYAEAEIEALASRGVIGLDEGWREGDLPRQAG</sequence>
<dbReference type="SUPFAM" id="SSF89796">
    <property type="entry name" value="CoA-transferase family III (CaiB/BaiF)"/>
    <property type="match status" value="1"/>
</dbReference>
<reference evidence="2 3" key="1">
    <citation type="submission" date="2021-03" db="EMBL/GenBank/DDBJ databases">
        <authorList>
            <person name="So Y."/>
        </authorList>
    </citation>
    <scope>NUCLEOTIDE SEQUENCE [LARGE SCALE GENOMIC DNA]</scope>
    <source>
        <strain evidence="2 3">SSH11</strain>
    </source>
</reference>
<dbReference type="RefSeq" id="WP_209377694.1">
    <property type="nucleotide sequence ID" value="NZ_JAGIZB010000001.1"/>
</dbReference>
<evidence type="ECO:0000313" key="3">
    <source>
        <dbReference type="Proteomes" id="UP000681594"/>
    </source>
</evidence>
<comment type="caution">
    <text evidence="2">The sequence shown here is derived from an EMBL/GenBank/DDBJ whole genome shotgun (WGS) entry which is preliminary data.</text>
</comment>
<dbReference type="Pfam" id="PF02515">
    <property type="entry name" value="CoA_transf_3"/>
    <property type="match status" value="1"/>
</dbReference>
<dbReference type="GO" id="GO:0016740">
    <property type="term" value="F:transferase activity"/>
    <property type="evidence" value="ECO:0007669"/>
    <property type="project" value="UniProtKB-KW"/>
</dbReference>
<dbReference type="Gene3D" id="3.30.1540.10">
    <property type="entry name" value="formyl-coa transferase, domain 3"/>
    <property type="match status" value="1"/>
</dbReference>
<dbReference type="Gene3D" id="3.40.50.10540">
    <property type="entry name" value="Crotonobetainyl-coa:carnitine coa-transferase, domain 1"/>
    <property type="match status" value="1"/>
</dbReference>